<evidence type="ECO:0000313" key="2">
    <source>
        <dbReference type="EMBL" id="KRN30019.1"/>
    </source>
</evidence>
<dbReference type="OrthoDB" id="1644322at2"/>
<keyword evidence="3" id="KW-1185">Reference proteome</keyword>
<accession>A0A0R2FN47</accession>
<dbReference type="STRING" id="81857.IV38_GL001285"/>
<dbReference type="Proteomes" id="UP000051645">
    <property type="component" value="Unassembled WGS sequence"/>
</dbReference>
<sequence>MLKWQGFFLSDHTTALKHAKLEDNANLHVEKRPQQSQEEVSKLLMKSYTTNHSISAQLKVVNQNELYNADIKGQVLGYDQDDGILIQGQTETFYLDGFRNTILL</sequence>
<dbReference type="PATRIC" id="fig|81857.3.peg.1291"/>
<evidence type="ECO:0000313" key="3">
    <source>
        <dbReference type="Proteomes" id="UP000051645"/>
    </source>
</evidence>
<gene>
    <name evidence="1" type="ORF">IV38_GL001285</name>
    <name evidence="2" type="ORF">IV40_GL002047</name>
</gene>
<evidence type="ECO:0008006" key="5">
    <source>
        <dbReference type="Google" id="ProtNLM"/>
    </source>
</evidence>
<comment type="caution">
    <text evidence="2">The sequence shown here is derived from an EMBL/GenBank/DDBJ whole genome shotgun (WGS) entry which is preliminary data.</text>
</comment>
<dbReference type="EMBL" id="JQAT01000002">
    <property type="protein sequence ID" value="KRN29069.1"/>
    <property type="molecule type" value="Genomic_DNA"/>
</dbReference>
<evidence type="ECO:0000313" key="4">
    <source>
        <dbReference type="Proteomes" id="UP000051751"/>
    </source>
</evidence>
<protein>
    <recommendedName>
        <fullName evidence="5">DNA-directed RNA polymerase beta subunit</fullName>
    </recommendedName>
</protein>
<dbReference type="EMBL" id="JQAZ01000009">
    <property type="protein sequence ID" value="KRN30019.1"/>
    <property type="molecule type" value="Genomic_DNA"/>
</dbReference>
<dbReference type="RefSeq" id="WP_057771073.1">
    <property type="nucleotide sequence ID" value="NZ_JQAT01000002.1"/>
</dbReference>
<dbReference type="AlphaFoldDB" id="A0A0R2FN47"/>
<organism evidence="2 3">
    <name type="scientific">Lactobacillus selangorensis</name>
    <dbReference type="NCBI Taxonomy" id="81857"/>
    <lineage>
        <taxon>Bacteria</taxon>
        <taxon>Bacillati</taxon>
        <taxon>Bacillota</taxon>
        <taxon>Bacilli</taxon>
        <taxon>Lactobacillales</taxon>
        <taxon>Lactobacillaceae</taxon>
        <taxon>Lactobacillus</taxon>
    </lineage>
</organism>
<evidence type="ECO:0000313" key="1">
    <source>
        <dbReference type="EMBL" id="KRN29069.1"/>
    </source>
</evidence>
<name>A0A0R2FN47_9LACO</name>
<dbReference type="Proteomes" id="UP000051751">
    <property type="component" value="Unassembled WGS sequence"/>
</dbReference>
<reference evidence="3 4" key="1">
    <citation type="journal article" date="2015" name="Genome Announc.">
        <title>Expanding the biotechnology potential of lactobacilli through comparative genomics of 213 strains and associated genera.</title>
        <authorList>
            <person name="Sun Z."/>
            <person name="Harris H.M."/>
            <person name="McCann A."/>
            <person name="Guo C."/>
            <person name="Argimon S."/>
            <person name="Zhang W."/>
            <person name="Yang X."/>
            <person name="Jeffery I.B."/>
            <person name="Cooney J.C."/>
            <person name="Kagawa T.F."/>
            <person name="Liu W."/>
            <person name="Song Y."/>
            <person name="Salvetti E."/>
            <person name="Wrobel A."/>
            <person name="Rasinkangas P."/>
            <person name="Parkhill J."/>
            <person name="Rea M.C."/>
            <person name="O'Sullivan O."/>
            <person name="Ritari J."/>
            <person name="Douillard F.P."/>
            <person name="Paul Ross R."/>
            <person name="Yang R."/>
            <person name="Briner A.E."/>
            <person name="Felis G.E."/>
            <person name="de Vos W.M."/>
            <person name="Barrangou R."/>
            <person name="Klaenhammer T.R."/>
            <person name="Caufield P.W."/>
            <person name="Cui Y."/>
            <person name="Zhang H."/>
            <person name="O'Toole P.W."/>
        </authorList>
    </citation>
    <scope>NUCLEOTIDE SEQUENCE [LARGE SCALE GENOMIC DNA]</scope>
    <source>
        <strain evidence="1 4">ATCC BAA-66</strain>
        <strain evidence="2 3">DSM 13344</strain>
    </source>
</reference>
<proteinExistence type="predicted"/>